<proteinExistence type="predicted"/>
<name>A0A5S6QC66_TRIMR</name>
<keyword evidence="1" id="KW-1133">Transmembrane helix</keyword>
<keyword evidence="1" id="KW-0472">Membrane</keyword>
<feature type="transmembrane region" description="Helical" evidence="1">
    <location>
        <begin position="65"/>
        <end position="83"/>
    </location>
</feature>
<dbReference type="Proteomes" id="UP000046395">
    <property type="component" value="Unassembled WGS sequence"/>
</dbReference>
<dbReference type="WBParaSite" id="TMUE_1000004793.1">
    <property type="protein sequence ID" value="TMUE_1000004793.1"/>
    <property type="gene ID" value="WBGene00299106"/>
</dbReference>
<evidence type="ECO:0000313" key="2">
    <source>
        <dbReference type="Proteomes" id="UP000046395"/>
    </source>
</evidence>
<sequence length="151" mass="17269">MTFRKTDIALTSDKGDCYTVESTWLGEPQRRLIRLLVSYKTAAFPKLLSFGPSLRDTMAIDDSNPQMVVLVCCFVASASLSIIMHDHRQSLALEPNYQYSTSYYACIFGIGPLVIIMCSAMVVLEMMNELEEELIELQYQWLVRRVKLKQD</sequence>
<reference evidence="3" key="1">
    <citation type="submission" date="2019-12" db="UniProtKB">
        <authorList>
            <consortium name="WormBaseParasite"/>
        </authorList>
    </citation>
    <scope>IDENTIFICATION</scope>
</reference>
<evidence type="ECO:0000313" key="3">
    <source>
        <dbReference type="WBParaSite" id="TMUE_1000004793.1"/>
    </source>
</evidence>
<accession>A0A5S6QC66</accession>
<organism evidence="2 3">
    <name type="scientific">Trichuris muris</name>
    <name type="common">Mouse whipworm</name>
    <dbReference type="NCBI Taxonomy" id="70415"/>
    <lineage>
        <taxon>Eukaryota</taxon>
        <taxon>Metazoa</taxon>
        <taxon>Ecdysozoa</taxon>
        <taxon>Nematoda</taxon>
        <taxon>Enoplea</taxon>
        <taxon>Dorylaimia</taxon>
        <taxon>Trichinellida</taxon>
        <taxon>Trichuridae</taxon>
        <taxon>Trichuris</taxon>
    </lineage>
</organism>
<keyword evidence="1" id="KW-0812">Transmembrane</keyword>
<evidence type="ECO:0000256" key="1">
    <source>
        <dbReference type="SAM" id="Phobius"/>
    </source>
</evidence>
<dbReference type="AlphaFoldDB" id="A0A5S6QC66"/>
<keyword evidence="2" id="KW-1185">Reference proteome</keyword>
<feature type="transmembrane region" description="Helical" evidence="1">
    <location>
        <begin position="103"/>
        <end position="124"/>
    </location>
</feature>
<protein>
    <submittedName>
        <fullName evidence="3">Uncharacterized protein</fullName>
    </submittedName>
</protein>